<dbReference type="AlphaFoldDB" id="A0A2I1BXL7"/>
<dbReference type="InterPro" id="IPR006771">
    <property type="entry name" value="CetA-like"/>
</dbReference>
<evidence type="ECO:0000313" key="2">
    <source>
        <dbReference type="Proteomes" id="UP000234474"/>
    </source>
</evidence>
<name>A0A2I1BXL7_ASPN1</name>
<dbReference type="Proteomes" id="UP000234474">
    <property type="component" value="Unassembled WGS sequence"/>
</dbReference>
<dbReference type="OMA" id="ANVQNAC"/>
<keyword evidence="2" id="KW-1185">Reference proteome</keyword>
<accession>A0A2I1BXL7</accession>
<comment type="caution">
    <text evidence="1">The sequence shown here is derived from an EMBL/GenBank/DDBJ whole genome shotgun (WGS) entry which is preliminary data.</text>
</comment>
<dbReference type="Pfam" id="PF04681">
    <property type="entry name" value="Bys1"/>
    <property type="match status" value="1"/>
</dbReference>
<sequence>MIRAMVQAHRFLNLYPISWRPISPCQTKNGFCFHFEAFDFPCCCLRPHCFGPPLAPRAPSGGVQIVNNMSEDVYLWSVSDSSSEMQTIPTGASYIENWRTNPNGGGISIKMSTGADLASVLQFEYTEAGETLFWDLSSINLSPQSPLIAAGFGVSIDDASCPTAACAPGDVNCAESYQFPDDHNTRACGTGAGFTLTLG</sequence>
<dbReference type="RefSeq" id="XP_024678729.1">
    <property type="nucleotide sequence ID" value="XM_024828256.1"/>
</dbReference>
<reference evidence="2" key="1">
    <citation type="journal article" date="2018" name="Proc. Natl. Acad. Sci. U.S.A.">
        <title>Linking secondary metabolites to gene clusters through genome sequencing of six diverse Aspergillus species.</title>
        <authorList>
            <person name="Kaerboelling I."/>
            <person name="Vesth T.C."/>
            <person name="Frisvad J.C."/>
            <person name="Nybo J.L."/>
            <person name="Theobald S."/>
            <person name="Kuo A."/>
            <person name="Bowyer P."/>
            <person name="Matsuda Y."/>
            <person name="Mondo S."/>
            <person name="Lyhne E.K."/>
            <person name="Kogle M.E."/>
            <person name="Clum A."/>
            <person name="Lipzen A."/>
            <person name="Salamov A."/>
            <person name="Ngan C.Y."/>
            <person name="Daum C."/>
            <person name="Chiniquy J."/>
            <person name="Barry K."/>
            <person name="LaButti K."/>
            <person name="Haridas S."/>
            <person name="Simmons B.A."/>
            <person name="Magnuson J.K."/>
            <person name="Mortensen U.H."/>
            <person name="Larsen T.O."/>
            <person name="Grigoriev I.V."/>
            <person name="Baker S.E."/>
            <person name="Andersen M.R."/>
        </authorList>
    </citation>
    <scope>NUCLEOTIDE SEQUENCE [LARGE SCALE GENOMIC DNA]</scope>
    <source>
        <strain evidence="2">IBT 16806</strain>
    </source>
</reference>
<dbReference type="PANTHER" id="PTHR36195">
    <property type="entry name" value="DOMAIN PROTEIN, PUTATIVE (AFU_ORTHOLOGUE AFUA_5G01990)-RELATED-RELATED"/>
    <property type="match status" value="1"/>
</dbReference>
<evidence type="ECO:0008006" key="3">
    <source>
        <dbReference type="Google" id="ProtNLM"/>
    </source>
</evidence>
<dbReference type="VEuPathDB" id="FungiDB:P174DRAFT_445110"/>
<dbReference type="EMBL" id="MSZS01000008">
    <property type="protein sequence ID" value="PKX90134.1"/>
    <property type="molecule type" value="Genomic_DNA"/>
</dbReference>
<dbReference type="OrthoDB" id="5144514at2759"/>
<dbReference type="GeneID" id="36535581"/>
<proteinExistence type="predicted"/>
<gene>
    <name evidence="1" type="ORF">P174DRAFT_445110</name>
</gene>
<dbReference type="PANTHER" id="PTHR36195:SF6">
    <property type="entry name" value="SECRETED THAUMATIN-LIKE PROTEIN CALA"/>
    <property type="match status" value="1"/>
</dbReference>
<organism evidence="1 2">
    <name type="scientific">Aspergillus novofumigatus (strain IBT 16806)</name>
    <dbReference type="NCBI Taxonomy" id="1392255"/>
    <lineage>
        <taxon>Eukaryota</taxon>
        <taxon>Fungi</taxon>
        <taxon>Dikarya</taxon>
        <taxon>Ascomycota</taxon>
        <taxon>Pezizomycotina</taxon>
        <taxon>Eurotiomycetes</taxon>
        <taxon>Eurotiomycetidae</taxon>
        <taxon>Eurotiales</taxon>
        <taxon>Aspergillaceae</taxon>
        <taxon>Aspergillus</taxon>
        <taxon>Aspergillus subgen. Fumigati</taxon>
    </lineage>
</organism>
<evidence type="ECO:0000313" key="1">
    <source>
        <dbReference type="EMBL" id="PKX90134.1"/>
    </source>
</evidence>
<protein>
    <recommendedName>
        <fullName evidence="3">Antigenic thaumatin domain protein</fullName>
    </recommendedName>
</protein>